<comment type="caution">
    <text evidence="1">The sequence shown here is derived from an EMBL/GenBank/DDBJ whole genome shotgun (WGS) entry which is preliminary data.</text>
</comment>
<evidence type="ECO:0000313" key="1">
    <source>
        <dbReference type="EMBL" id="KAK5793245.1"/>
    </source>
</evidence>
<name>A0ABR0NE26_GOSAR</name>
<proteinExistence type="predicted"/>
<sequence>MTMTKTSDVEEVRRETMPRLRLEVAVHADLHVEGVTDEVVEVFVLNSALDPHNNYEAFRVEDVCKLMNQFYPNDFMEQEKLHMKIQLEHFQLDAHQSTELQKTSTVVKLCQELAKTNKSSVYPLLDRIIRLVLTLSMSTATTE</sequence>
<protein>
    <submittedName>
        <fullName evidence="1">Uncharacterized protein</fullName>
    </submittedName>
</protein>
<evidence type="ECO:0000313" key="2">
    <source>
        <dbReference type="Proteomes" id="UP001358586"/>
    </source>
</evidence>
<reference evidence="1 2" key="1">
    <citation type="submission" date="2023-03" db="EMBL/GenBank/DDBJ databases">
        <title>WGS of Gossypium arboreum.</title>
        <authorList>
            <person name="Yu D."/>
        </authorList>
    </citation>
    <scope>NUCLEOTIDE SEQUENCE [LARGE SCALE GENOMIC DNA]</scope>
    <source>
        <tissue evidence="1">Leaf</tissue>
    </source>
</reference>
<organism evidence="1 2">
    <name type="scientific">Gossypium arboreum</name>
    <name type="common">Tree cotton</name>
    <name type="synonym">Gossypium nanking</name>
    <dbReference type="NCBI Taxonomy" id="29729"/>
    <lineage>
        <taxon>Eukaryota</taxon>
        <taxon>Viridiplantae</taxon>
        <taxon>Streptophyta</taxon>
        <taxon>Embryophyta</taxon>
        <taxon>Tracheophyta</taxon>
        <taxon>Spermatophyta</taxon>
        <taxon>Magnoliopsida</taxon>
        <taxon>eudicotyledons</taxon>
        <taxon>Gunneridae</taxon>
        <taxon>Pentapetalae</taxon>
        <taxon>rosids</taxon>
        <taxon>malvids</taxon>
        <taxon>Malvales</taxon>
        <taxon>Malvaceae</taxon>
        <taxon>Malvoideae</taxon>
        <taxon>Gossypium</taxon>
    </lineage>
</organism>
<dbReference type="EMBL" id="JARKNE010000010">
    <property type="protein sequence ID" value="KAK5793245.1"/>
    <property type="molecule type" value="Genomic_DNA"/>
</dbReference>
<dbReference type="Proteomes" id="UP001358586">
    <property type="component" value="Chromosome 10"/>
</dbReference>
<keyword evidence="2" id="KW-1185">Reference proteome</keyword>
<gene>
    <name evidence="1" type="ORF">PVK06_034385</name>
</gene>
<accession>A0ABR0NE26</accession>